<dbReference type="PROSITE" id="PS50075">
    <property type="entry name" value="CARRIER"/>
    <property type="match status" value="2"/>
</dbReference>
<dbReference type="Gene3D" id="3.40.366.10">
    <property type="entry name" value="Malonyl-Coenzyme A Acyl Carrier Protein, domain 2"/>
    <property type="match status" value="1"/>
</dbReference>
<dbReference type="InterPro" id="IPR036291">
    <property type="entry name" value="NAD(P)-bd_dom_sf"/>
</dbReference>
<evidence type="ECO:0000313" key="9">
    <source>
        <dbReference type="EMBL" id="SMF04030.1"/>
    </source>
</evidence>
<dbReference type="InterPro" id="IPR014030">
    <property type="entry name" value="Ketoacyl_synth_N"/>
</dbReference>
<dbReference type="SUPFAM" id="SSF55048">
    <property type="entry name" value="Probable ACP-binding domain of malonyl-CoA ACP transacylase"/>
    <property type="match status" value="1"/>
</dbReference>
<accession>A0A1Y6BJE6</accession>
<organism evidence="9 10">
    <name type="scientific">Tistlia consotensis USBA 355</name>
    <dbReference type="NCBI Taxonomy" id="560819"/>
    <lineage>
        <taxon>Bacteria</taxon>
        <taxon>Pseudomonadati</taxon>
        <taxon>Pseudomonadota</taxon>
        <taxon>Alphaproteobacteria</taxon>
        <taxon>Rhodospirillales</taxon>
        <taxon>Rhodovibrionaceae</taxon>
        <taxon>Tistlia</taxon>
    </lineage>
</organism>
<dbReference type="Pfam" id="PF00698">
    <property type="entry name" value="Acyl_transf_1"/>
    <property type="match status" value="1"/>
</dbReference>
<dbReference type="Proteomes" id="UP000192917">
    <property type="component" value="Unassembled WGS sequence"/>
</dbReference>
<feature type="domain" description="Ketosynthase family 3 (KS3)" evidence="7">
    <location>
        <begin position="16"/>
        <end position="472"/>
    </location>
</feature>
<keyword evidence="2" id="KW-0597">Phosphoprotein</keyword>
<proteinExistence type="predicted"/>
<evidence type="ECO:0000256" key="2">
    <source>
        <dbReference type="ARBA" id="ARBA00022553"/>
    </source>
</evidence>
<dbReference type="Pfam" id="PF21089">
    <property type="entry name" value="PKS_DH_N"/>
    <property type="match status" value="1"/>
</dbReference>
<dbReference type="SMART" id="SM00825">
    <property type="entry name" value="PKS_KS"/>
    <property type="match status" value="1"/>
</dbReference>
<dbReference type="SMART" id="SM00822">
    <property type="entry name" value="PKS_KR"/>
    <property type="match status" value="1"/>
</dbReference>
<feature type="active site" description="Proton acceptor; for dehydratase activity" evidence="4">
    <location>
        <position position="1877"/>
    </location>
</feature>
<dbReference type="SUPFAM" id="SSF51735">
    <property type="entry name" value="NAD(P)-binding Rossmann-fold domains"/>
    <property type="match status" value="2"/>
</dbReference>
<dbReference type="Pfam" id="PF00109">
    <property type="entry name" value="ketoacyl-synt"/>
    <property type="match status" value="1"/>
</dbReference>
<dbReference type="InterPro" id="IPR042104">
    <property type="entry name" value="PKS_dehydratase_sf"/>
</dbReference>
<dbReference type="STRING" id="560819.SAMN05428998_103178"/>
<dbReference type="Pfam" id="PF08659">
    <property type="entry name" value="KR"/>
    <property type="match status" value="1"/>
</dbReference>
<dbReference type="Gene3D" id="1.10.1200.10">
    <property type="entry name" value="ACP-like"/>
    <property type="match status" value="2"/>
</dbReference>
<gene>
    <name evidence="9" type="ORF">SAMN05428998_103178</name>
</gene>
<dbReference type="PROSITE" id="PS00606">
    <property type="entry name" value="KS3_1"/>
    <property type="match status" value="1"/>
</dbReference>
<dbReference type="InterPro" id="IPR013968">
    <property type="entry name" value="PKS_KR"/>
</dbReference>
<feature type="region of interest" description="Disordered" evidence="5">
    <location>
        <begin position="967"/>
        <end position="990"/>
    </location>
</feature>
<dbReference type="SMART" id="SM00826">
    <property type="entry name" value="PKS_DH"/>
    <property type="match status" value="1"/>
</dbReference>
<name>A0A1Y6BJE6_9PROT</name>
<dbReference type="Pfam" id="PF14765">
    <property type="entry name" value="PS-DH"/>
    <property type="match status" value="1"/>
</dbReference>
<evidence type="ECO:0000313" key="10">
    <source>
        <dbReference type="Proteomes" id="UP000192917"/>
    </source>
</evidence>
<dbReference type="PANTHER" id="PTHR43074">
    <property type="entry name" value="OMEGA-3 POLYUNSATURATED FATTY ACID SYNTHASE PFAB-RELATED"/>
    <property type="match status" value="1"/>
</dbReference>
<dbReference type="Pfam" id="PF16197">
    <property type="entry name" value="KAsynt_C_assoc"/>
    <property type="match status" value="1"/>
</dbReference>
<dbReference type="SUPFAM" id="SSF53901">
    <property type="entry name" value="Thiolase-like"/>
    <property type="match status" value="1"/>
</dbReference>
<dbReference type="Gene3D" id="3.40.50.720">
    <property type="entry name" value="NAD(P)-binding Rossmann-like Domain"/>
    <property type="match status" value="1"/>
</dbReference>
<evidence type="ECO:0000259" key="8">
    <source>
        <dbReference type="PROSITE" id="PS52019"/>
    </source>
</evidence>
<dbReference type="SMART" id="SM00827">
    <property type="entry name" value="PKS_AT"/>
    <property type="match status" value="1"/>
</dbReference>
<protein>
    <submittedName>
        <fullName evidence="9">Polyketide-type polyunsaturated fatty acid synthase PfaA</fullName>
    </submittedName>
</protein>
<dbReference type="InterPro" id="IPR032821">
    <property type="entry name" value="PKS_assoc"/>
</dbReference>
<feature type="region of interest" description="C-terminal hotdog fold" evidence="4">
    <location>
        <begin position="1977"/>
        <end position="2115"/>
    </location>
</feature>
<dbReference type="GO" id="GO:0006633">
    <property type="term" value="P:fatty acid biosynthetic process"/>
    <property type="evidence" value="ECO:0007669"/>
    <property type="project" value="InterPro"/>
</dbReference>
<dbReference type="InterPro" id="IPR049551">
    <property type="entry name" value="PKS_DH_C"/>
</dbReference>
<dbReference type="Pfam" id="PF00550">
    <property type="entry name" value="PP-binding"/>
    <property type="match status" value="2"/>
</dbReference>
<dbReference type="Gene3D" id="3.30.70.250">
    <property type="entry name" value="Malonyl-CoA ACP transacylase, ACP-binding"/>
    <property type="match status" value="1"/>
</dbReference>
<dbReference type="InterPro" id="IPR036736">
    <property type="entry name" value="ACP-like_sf"/>
</dbReference>
<dbReference type="Gene3D" id="3.10.129.110">
    <property type="entry name" value="Polyketide synthase dehydratase"/>
    <property type="match status" value="1"/>
</dbReference>
<dbReference type="InterPro" id="IPR014031">
    <property type="entry name" value="Ketoacyl_synth_C"/>
</dbReference>
<dbReference type="InterPro" id="IPR057326">
    <property type="entry name" value="KR_dom"/>
</dbReference>
<evidence type="ECO:0000256" key="4">
    <source>
        <dbReference type="PROSITE-ProRule" id="PRU01363"/>
    </source>
</evidence>
<dbReference type="SUPFAM" id="SSF52151">
    <property type="entry name" value="FabD/lysophospholipase-like"/>
    <property type="match status" value="1"/>
</dbReference>
<dbReference type="CDD" id="cd00833">
    <property type="entry name" value="PKS"/>
    <property type="match status" value="1"/>
</dbReference>
<dbReference type="PROSITE" id="PS52004">
    <property type="entry name" value="KS3_2"/>
    <property type="match status" value="1"/>
</dbReference>
<dbReference type="InterPro" id="IPR016036">
    <property type="entry name" value="Malonyl_transacylase_ACP-bd"/>
</dbReference>
<feature type="active site" description="Proton donor; for dehydratase activity" evidence="4">
    <location>
        <position position="2032"/>
    </location>
</feature>
<sequence length="2125" mass="216293">MAQAGTSVIGSGGRHDGAVAIVGLAALMPEAADLAAFWTNILRGVDCIRELPEGRWRRDLYFDADPAVPDRSYAAVGGFLPKVPFDPLAFGLPPKALESLDSSQLLGLLAAKAALEDAGYPAGAFDHARTGVILGLAGTTMKSLHDLRAALEGPLWQAALREQGFEVERIAEVGTALRRLYPAWEENSFPGFLANVVAGRIANRFDLGGPSFAVDAACASSLCAVGLAMDALAAGRADLMLSGGLDTDNSATAFLSFSKTPALSPGGKVRAFDAGADGTVISEGVGLLVLKRLADAERDGDRIYAVLRGYGATSDGRSKSIYAPRPEGQVRAVREALGSAGIAGDSVGLVEAHATGTEVGDAVEFEALTGAYGGAGAPPRSIALGSVKSQIGHTKAAAGAASLIKTALALHHKALPPTLNVETPNPRLDLAETPFYLNTRTRPWTAPAGRPRRAGVSAFGFGGANFHVLLEEAPAAAEPLPLAATPLGLLVEAESPTALATRCRELAARLGGAEAGAAFAGLAAAQAVPPAAGRPRLGFVAADPAEAVGKLSQGAEALARAAAGTESWSLPGGLHYRPVALPEAAPGGLVALFPGQGSQYVGMGEELAVAFPQLRSAIERLDHRLDAAGLATLSAVLHPPPLAGDALGRRAAREAALRRTLYAQAGVGALSLGLLRALESGGFRPDFAVGHSFGELSALVAAGALDEEAYLDLVVARGRALTPPEDGADAGGLLVVELERAAVETLLEALPGISLANANGPRQTVIGGPTPAVEAAERRLAELSHTVLRLPVAAAFHTPSVGYAESPWRRALAEAALAAPRLPVASNAAGGFYEADAGSLRAGLAAQPFAPVLFQQNIEAIYAAGGRIFVEIGPRSVLGGLVGAILGERPHLAISLDPGRGGGERRLREAVVQLRVAGLALTEPRPFRRPVAPAPLPDHGAVVWIDGDSPGAAERRRSVAAELARLAERRPAEQPAARPPALPESPAVPAGPAAVSAALSAAGQGALGRAFDLEDATLAAHREFLGLQGEQARLLAELSRAGADPTLFERVRAQQEEVTRLHADFLAGQRERSQGLRDATMPAPSGGPRALPAVAAPTVPPRAEPPALPAPVAVPAAAPAAPAVAAAELLPRLLAIVAEATGYPAEFLGPDMDMEADLGIDSIKRVEILAGLRESLGEAGRRAGALPSSALAGAHSLRALSEALARHVAGAGAAAGGAPLAAGPCEPAPAAAAQAAGGPEALHALLTDIVADKTGYPPDMLAPELDIEADLGIDSIKRVEILSALRQALGGDAGRWPDRKALAGARTLGEVARLLAGVAASMASEAVSGGAEPANCNDQPAAAERPSAEAPDATTTGQLQWRALPPARPGHPLPAGVLLLCAEAGPLTVALAQALEAAGATVVVLLPPIEAGAAAAELPETLHCLPLGDDEPASLDAALARVERLFGPLAGALFCWPAGPEAAEAAVGPTAPLARALRLAGGLDARLGAAGSPAFVTLAPADAPPAAAGLRGLVRTLAQEWPSVRARALETAAGLDPARVAEAVLAELTDAGEEASVVSLDGGGRRGLQFGSLELPAEGALPVGPGDLVVVTGGGRGITADCAEALAMASGCRLLLLGRTAIGDAEPAWAEGVAEAGLRARAVEALSADGRPTPRAVEAALAPILAARAVTATLARLRAAGVEAGYRAADVADPESLRAALAEAGPVAGLVHGAGALADRRIGDKRPGDFATVFRPKIEGLAALLAVVDPARLKLLALFSSTAAAFGNAGQSDYAMANAVLDRVAERLAARLPETRVVALAWGPWKAGMVTAELARRFAERGIHAIEPGPGRALFLAALRTAGRSNLVLGDDLSAAGGQGRGTRRFGLAGTPLLAEHVIDGRPVVPAAWPLAWMLAEAEARGFPVATVEDFRVLGGLALDGGETQPLTLRLEEADGGLAARILAAGRTGAETPCYAARLVAGARPPCPLAFEPMQDGAEAGDPAAYLDGPIDYGPSFRGVARVLRLDEEAATISVILPAEPREGPRNPLAYDLATHVLLVWLQARHQAGCLPSRVGRIVWPAGPAAAGPLTAQARIRSLDEERLVADLALFDAAGAPLLWLTGFEAVVVGRDHPLSLRTAARRSA</sequence>
<dbReference type="InterPro" id="IPR001227">
    <property type="entry name" value="Ac_transferase_dom_sf"/>
</dbReference>
<reference evidence="9 10" key="1">
    <citation type="submission" date="2017-04" db="EMBL/GenBank/DDBJ databases">
        <authorList>
            <person name="Afonso C.L."/>
            <person name="Miller P.J."/>
            <person name="Scott M.A."/>
            <person name="Spackman E."/>
            <person name="Goraichik I."/>
            <person name="Dimitrov K.M."/>
            <person name="Suarez D.L."/>
            <person name="Swayne D.E."/>
        </authorList>
    </citation>
    <scope>NUCLEOTIDE SEQUENCE [LARGE SCALE GENOMIC DNA]</scope>
    <source>
        <strain evidence="9 10">USBA 355</strain>
    </source>
</reference>
<dbReference type="Gene3D" id="3.40.47.10">
    <property type="match status" value="1"/>
</dbReference>
<dbReference type="InterPro" id="IPR049900">
    <property type="entry name" value="PKS_mFAS_DH"/>
</dbReference>
<dbReference type="InterPro" id="IPR016039">
    <property type="entry name" value="Thiolase-like"/>
</dbReference>
<dbReference type="CDD" id="cd08953">
    <property type="entry name" value="KR_2_SDR_x"/>
    <property type="match status" value="1"/>
</dbReference>
<feature type="region of interest" description="Disordered" evidence="5">
    <location>
        <begin position="1329"/>
        <end position="1356"/>
    </location>
</feature>
<evidence type="ECO:0000259" key="6">
    <source>
        <dbReference type="PROSITE" id="PS50075"/>
    </source>
</evidence>
<dbReference type="PANTHER" id="PTHR43074:SF1">
    <property type="entry name" value="BETA-KETOACYL SYNTHASE FAMILY PROTEIN-RELATED"/>
    <property type="match status" value="1"/>
</dbReference>
<dbReference type="InterPro" id="IPR049552">
    <property type="entry name" value="PKS_DH_N"/>
</dbReference>
<dbReference type="GO" id="GO:0004315">
    <property type="term" value="F:3-oxoacyl-[acyl-carrier-protein] synthase activity"/>
    <property type="evidence" value="ECO:0007669"/>
    <property type="project" value="InterPro"/>
</dbReference>
<dbReference type="PROSITE" id="PS52019">
    <property type="entry name" value="PKS_MFAS_DH"/>
    <property type="match status" value="1"/>
</dbReference>
<dbReference type="InterPro" id="IPR016035">
    <property type="entry name" value="Acyl_Trfase/lysoPLipase"/>
</dbReference>
<dbReference type="InterPro" id="IPR018201">
    <property type="entry name" value="Ketoacyl_synth_AS"/>
</dbReference>
<feature type="domain" description="Carrier" evidence="6">
    <location>
        <begin position="1240"/>
        <end position="1319"/>
    </location>
</feature>
<keyword evidence="3" id="KW-0808">Transferase</keyword>
<keyword evidence="1" id="KW-0596">Phosphopantetheine</keyword>
<dbReference type="EMBL" id="FWZX01000003">
    <property type="protein sequence ID" value="SMF04030.1"/>
    <property type="molecule type" value="Genomic_DNA"/>
</dbReference>
<feature type="compositionally biased region" description="Low complexity" evidence="5">
    <location>
        <begin position="1340"/>
        <end position="1353"/>
    </location>
</feature>
<dbReference type="InterPro" id="IPR014043">
    <property type="entry name" value="Acyl_transferase_dom"/>
</dbReference>
<evidence type="ECO:0000259" key="7">
    <source>
        <dbReference type="PROSITE" id="PS52004"/>
    </source>
</evidence>
<evidence type="ECO:0000256" key="3">
    <source>
        <dbReference type="ARBA" id="ARBA00022679"/>
    </source>
</evidence>
<feature type="domain" description="PKS/mFAS DH" evidence="8">
    <location>
        <begin position="1846"/>
        <end position="2115"/>
    </location>
</feature>
<evidence type="ECO:0000256" key="5">
    <source>
        <dbReference type="SAM" id="MobiDB-lite"/>
    </source>
</evidence>
<feature type="region of interest" description="N-terminal hotdog fold" evidence="4">
    <location>
        <begin position="1846"/>
        <end position="1965"/>
    </location>
</feature>
<evidence type="ECO:0000256" key="1">
    <source>
        <dbReference type="ARBA" id="ARBA00022450"/>
    </source>
</evidence>
<dbReference type="InterPro" id="IPR020807">
    <property type="entry name" value="PKS_DH"/>
</dbReference>
<dbReference type="SUPFAM" id="SSF47336">
    <property type="entry name" value="ACP-like"/>
    <property type="match status" value="2"/>
</dbReference>
<feature type="domain" description="Carrier" evidence="6">
    <location>
        <begin position="1124"/>
        <end position="1208"/>
    </location>
</feature>
<dbReference type="InterPro" id="IPR020841">
    <property type="entry name" value="PKS_Beta-ketoAc_synthase_dom"/>
</dbReference>
<keyword evidence="10" id="KW-1185">Reference proteome</keyword>
<dbReference type="InterPro" id="IPR052568">
    <property type="entry name" value="PKS-FAS_Synthase"/>
</dbReference>
<dbReference type="Pfam" id="PF02801">
    <property type="entry name" value="Ketoacyl-synt_C"/>
    <property type="match status" value="1"/>
</dbReference>
<dbReference type="InterPro" id="IPR009081">
    <property type="entry name" value="PP-bd_ACP"/>
</dbReference>